<feature type="compositionally biased region" description="Low complexity" evidence="1">
    <location>
        <begin position="13"/>
        <end position="35"/>
    </location>
</feature>
<proteinExistence type="predicted"/>
<feature type="compositionally biased region" description="Polar residues" evidence="1">
    <location>
        <begin position="65"/>
        <end position="79"/>
    </location>
</feature>
<evidence type="ECO:0000313" key="2">
    <source>
        <dbReference type="EMBL" id="PON83942.1"/>
    </source>
</evidence>
<feature type="compositionally biased region" description="Basic and acidic residues" evidence="1">
    <location>
        <begin position="431"/>
        <end position="466"/>
    </location>
</feature>
<evidence type="ECO:0000313" key="3">
    <source>
        <dbReference type="Proteomes" id="UP000237000"/>
    </source>
</evidence>
<keyword evidence="3" id="KW-1185">Reference proteome</keyword>
<feature type="compositionally biased region" description="Acidic residues" evidence="1">
    <location>
        <begin position="374"/>
        <end position="395"/>
    </location>
</feature>
<accession>A0A2P5EEI4</accession>
<protein>
    <submittedName>
        <fullName evidence="2">Uncharacterized protein</fullName>
    </submittedName>
</protein>
<feature type="compositionally biased region" description="Polar residues" evidence="1">
    <location>
        <begin position="109"/>
        <end position="129"/>
    </location>
</feature>
<feature type="compositionally biased region" description="Basic residues" evidence="1">
    <location>
        <begin position="268"/>
        <end position="277"/>
    </location>
</feature>
<feature type="region of interest" description="Disordered" evidence="1">
    <location>
        <begin position="1"/>
        <end position="204"/>
    </location>
</feature>
<dbReference type="OrthoDB" id="21449at2759"/>
<name>A0A2P5EEI4_TREOI</name>
<dbReference type="InParanoid" id="A0A2P5EEI4"/>
<feature type="compositionally biased region" description="Low complexity" evidence="1">
    <location>
        <begin position="159"/>
        <end position="179"/>
    </location>
</feature>
<dbReference type="STRING" id="63057.A0A2P5EEI4"/>
<dbReference type="EMBL" id="JXTC01000170">
    <property type="protein sequence ID" value="PON83942.1"/>
    <property type="molecule type" value="Genomic_DNA"/>
</dbReference>
<dbReference type="AlphaFoldDB" id="A0A2P5EEI4"/>
<reference evidence="3" key="1">
    <citation type="submission" date="2016-06" db="EMBL/GenBank/DDBJ databases">
        <title>Parallel loss of symbiosis genes in relatives of nitrogen-fixing non-legume Parasponia.</title>
        <authorList>
            <person name="Van Velzen R."/>
            <person name="Holmer R."/>
            <person name="Bu F."/>
            <person name="Rutten L."/>
            <person name="Van Zeijl A."/>
            <person name="Liu W."/>
            <person name="Santuari L."/>
            <person name="Cao Q."/>
            <person name="Sharma T."/>
            <person name="Shen D."/>
            <person name="Roswanjaya Y."/>
            <person name="Wardhani T."/>
            <person name="Kalhor M.S."/>
            <person name="Jansen J."/>
            <person name="Van den Hoogen J."/>
            <person name="Gungor B."/>
            <person name="Hartog M."/>
            <person name="Hontelez J."/>
            <person name="Verver J."/>
            <person name="Yang W.-C."/>
            <person name="Schijlen E."/>
            <person name="Repin R."/>
            <person name="Schilthuizen M."/>
            <person name="Schranz E."/>
            <person name="Heidstra R."/>
            <person name="Miyata K."/>
            <person name="Fedorova E."/>
            <person name="Kohlen W."/>
            <person name="Bisseling T."/>
            <person name="Smit S."/>
            <person name="Geurts R."/>
        </authorList>
    </citation>
    <scope>NUCLEOTIDE SEQUENCE [LARGE SCALE GENOMIC DNA]</scope>
    <source>
        <strain evidence="3">cv. RG33-2</strain>
    </source>
</reference>
<feature type="compositionally biased region" description="Basic and acidic residues" evidence="1">
    <location>
        <begin position="353"/>
        <end position="366"/>
    </location>
</feature>
<evidence type="ECO:0000256" key="1">
    <source>
        <dbReference type="SAM" id="MobiDB-lite"/>
    </source>
</evidence>
<feature type="compositionally biased region" description="Polar residues" evidence="1">
    <location>
        <begin position="327"/>
        <end position="338"/>
    </location>
</feature>
<dbReference type="PANTHER" id="PTHR47809:SF2">
    <property type="entry name" value="DNA-BINDING BROMODOMAIN-CONTAINING PROTEIN"/>
    <property type="match status" value="1"/>
</dbReference>
<organism evidence="2 3">
    <name type="scientific">Trema orientale</name>
    <name type="common">Charcoal tree</name>
    <name type="synonym">Celtis orientalis</name>
    <dbReference type="NCBI Taxonomy" id="63057"/>
    <lineage>
        <taxon>Eukaryota</taxon>
        <taxon>Viridiplantae</taxon>
        <taxon>Streptophyta</taxon>
        <taxon>Embryophyta</taxon>
        <taxon>Tracheophyta</taxon>
        <taxon>Spermatophyta</taxon>
        <taxon>Magnoliopsida</taxon>
        <taxon>eudicotyledons</taxon>
        <taxon>Gunneridae</taxon>
        <taxon>Pentapetalae</taxon>
        <taxon>rosids</taxon>
        <taxon>fabids</taxon>
        <taxon>Rosales</taxon>
        <taxon>Cannabaceae</taxon>
        <taxon>Trema</taxon>
    </lineage>
</organism>
<gene>
    <name evidence="2" type="ORF">TorRG33x02_202360</name>
</gene>
<dbReference type="FunCoup" id="A0A2P5EEI4">
    <property type="interactions" value="1587"/>
</dbReference>
<feature type="compositionally biased region" description="Basic residues" evidence="1">
    <location>
        <begin position="1"/>
        <end position="12"/>
    </location>
</feature>
<feature type="region of interest" description="Disordered" evidence="1">
    <location>
        <begin position="300"/>
        <end position="466"/>
    </location>
</feature>
<feature type="region of interest" description="Disordered" evidence="1">
    <location>
        <begin position="257"/>
        <end position="277"/>
    </location>
</feature>
<dbReference type="Proteomes" id="UP000237000">
    <property type="component" value="Unassembled WGS sequence"/>
</dbReference>
<sequence length="524" mass="57146">MKRKRGHKKGKSKGASASASAVSAKEAVSSAAVVVNVENDSGLVELDNDNNSDNNKDDSGMEIDTPSSTGTDQPQNIANVNPDGSIGKGVGKPLGRVKVKLRTPKIMESQLTSSDAPTQSDTDKSSQQMGLEKQGVVTDKMEDSANSLPEAQMSAPGNLSKKAGSIKIKSSKALGSSISHTKNDSVPPTRDVSPHRKEQKTPVQDPRFNKQELDTCLMVIKKVMKMDAAEPFNVPVNPVALGIPVRPEGIQEKVALSGQGNLPAKGGQSKKAKKGHGRRHKADCLCAICVLKRRRREREENDRIAKAQIVDADNNPPQELKREESSPAESPSGDNTSSDMDESSVDPNAIAQVEERKEAKMEESKQHCQPLAEKEEEEEDDEEEVEGNDEDGENDVDMKNEDNILTPEQFDKSNEDANNQSQQAIAEESDDRIQFDTQKEDTTTQQKEGTEAVEKEKHKGTEETHPKVKAKPIKLFENPMLLDLCGILFPNSANSIWSGPHSLVHRQSTSRARAIHSAIDTLMK</sequence>
<comment type="caution">
    <text evidence="2">The sequence shown here is derived from an EMBL/GenBank/DDBJ whole genome shotgun (WGS) entry which is preliminary data.</text>
</comment>
<dbReference type="PANTHER" id="PTHR47809">
    <property type="entry name" value="DNA-BINDING BROMODOMAIN-CONTAINING PROTEIN"/>
    <property type="match status" value="1"/>
</dbReference>